<organism evidence="4 5">
    <name type="scientific">Edaphobacter modestus</name>
    <dbReference type="NCBI Taxonomy" id="388466"/>
    <lineage>
        <taxon>Bacteria</taxon>
        <taxon>Pseudomonadati</taxon>
        <taxon>Acidobacteriota</taxon>
        <taxon>Terriglobia</taxon>
        <taxon>Terriglobales</taxon>
        <taxon>Acidobacteriaceae</taxon>
        <taxon>Edaphobacter</taxon>
    </lineage>
</organism>
<evidence type="ECO:0000256" key="2">
    <source>
        <dbReference type="PROSITE-ProRule" id="PRU00169"/>
    </source>
</evidence>
<feature type="modified residue" description="4-aspartylphosphate" evidence="2">
    <location>
        <position position="69"/>
    </location>
</feature>
<dbReference type="InterPro" id="IPR011006">
    <property type="entry name" value="CheY-like_superfamily"/>
</dbReference>
<dbReference type="PROSITE" id="PS50110">
    <property type="entry name" value="RESPONSE_REGULATORY"/>
    <property type="match status" value="1"/>
</dbReference>
<proteinExistence type="predicted"/>
<reference evidence="4 5" key="1">
    <citation type="submission" date="2019-02" db="EMBL/GenBank/DDBJ databases">
        <title>Genomic Encyclopedia of Archaeal and Bacterial Type Strains, Phase II (KMG-II): from individual species to whole genera.</title>
        <authorList>
            <person name="Goeker M."/>
        </authorList>
    </citation>
    <scope>NUCLEOTIDE SEQUENCE [LARGE SCALE GENOMIC DNA]</scope>
    <source>
        <strain evidence="4 5">DSM 18101</strain>
    </source>
</reference>
<accession>A0A4Q7YDN3</accession>
<dbReference type="Proteomes" id="UP000292958">
    <property type="component" value="Unassembled WGS sequence"/>
</dbReference>
<evidence type="ECO:0000313" key="5">
    <source>
        <dbReference type="Proteomes" id="UP000292958"/>
    </source>
</evidence>
<protein>
    <submittedName>
        <fullName evidence="4">Response regulator receiver domain-containing protein</fullName>
    </submittedName>
</protein>
<dbReference type="SMART" id="SM00448">
    <property type="entry name" value="REC"/>
    <property type="match status" value="1"/>
</dbReference>
<dbReference type="Gene3D" id="3.40.50.2300">
    <property type="match status" value="1"/>
</dbReference>
<dbReference type="Pfam" id="PF00072">
    <property type="entry name" value="Response_reg"/>
    <property type="match status" value="1"/>
</dbReference>
<dbReference type="InterPro" id="IPR050595">
    <property type="entry name" value="Bact_response_regulator"/>
</dbReference>
<evidence type="ECO:0000259" key="3">
    <source>
        <dbReference type="PROSITE" id="PS50110"/>
    </source>
</evidence>
<dbReference type="SUPFAM" id="SSF52172">
    <property type="entry name" value="CheY-like"/>
    <property type="match status" value="1"/>
</dbReference>
<feature type="domain" description="Response regulatory" evidence="3">
    <location>
        <begin position="20"/>
        <end position="135"/>
    </location>
</feature>
<keyword evidence="1 2" id="KW-0597">Phosphoprotein</keyword>
<keyword evidence="5" id="KW-1185">Reference proteome</keyword>
<dbReference type="EMBL" id="SHKW01000003">
    <property type="protein sequence ID" value="RZU35200.1"/>
    <property type="molecule type" value="Genomic_DNA"/>
</dbReference>
<dbReference type="PANTHER" id="PTHR44591">
    <property type="entry name" value="STRESS RESPONSE REGULATOR PROTEIN 1"/>
    <property type="match status" value="1"/>
</dbReference>
<dbReference type="PANTHER" id="PTHR44591:SF3">
    <property type="entry name" value="RESPONSE REGULATORY DOMAIN-CONTAINING PROTEIN"/>
    <property type="match status" value="1"/>
</dbReference>
<dbReference type="AlphaFoldDB" id="A0A4Q7YDN3"/>
<gene>
    <name evidence="4" type="ORF">BDD14_5960</name>
</gene>
<dbReference type="InterPro" id="IPR001789">
    <property type="entry name" value="Sig_transdc_resp-reg_receiver"/>
</dbReference>
<dbReference type="GO" id="GO:0000160">
    <property type="term" value="P:phosphorelay signal transduction system"/>
    <property type="evidence" value="ECO:0007669"/>
    <property type="project" value="InterPro"/>
</dbReference>
<evidence type="ECO:0000256" key="1">
    <source>
        <dbReference type="ARBA" id="ARBA00022553"/>
    </source>
</evidence>
<comment type="caution">
    <text evidence="4">The sequence shown here is derived from an EMBL/GenBank/DDBJ whole genome shotgun (WGS) entry which is preliminary data.</text>
</comment>
<sequence>MIASADLDGDKEEATGRSLRVVVIDDEPVIAHTLGMILREKGYDTVSYTNPLTALKMVPDYQPHIVVTDVTMPQLSGIELAMRLNKLCPECRFLLFSGSAQPSDLLDASQRGYNFRLLRKPAHPIELLRELRALHA</sequence>
<evidence type="ECO:0000313" key="4">
    <source>
        <dbReference type="EMBL" id="RZU35200.1"/>
    </source>
</evidence>
<name>A0A4Q7YDN3_9BACT</name>
<dbReference type="RefSeq" id="WP_165420363.1">
    <property type="nucleotide sequence ID" value="NZ_SHKW01000003.1"/>
</dbReference>